<keyword evidence="6" id="KW-1185">Reference proteome</keyword>
<feature type="domain" description="Peptidase M16 C-terminal" evidence="4">
    <location>
        <begin position="179"/>
        <end position="312"/>
    </location>
</feature>
<keyword evidence="5" id="KW-0378">Hydrolase</keyword>
<protein>
    <submittedName>
        <fullName evidence="5">Zinc protease</fullName>
    </submittedName>
</protein>
<dbReference type="SUPFAM" id="SSF63411">
    <property type="entry name" value="LuxS/MPP-like metallohydrolase"/>
    <property type="match status" value="2"/>
</dbReference>
<keyword evidence="2" id="KW-0732">Signal</keyword>
<dbReference type="Pfam" id="PF00675">
    <property type="entry name" value="Peptidase_M16"/>
    <property type="match status" value="1"/>
</dbReference>
<evidence type="ECO:0000259" key="3">
    <source>
        <dbReference type="Pfam" id="PF00675"/>
    </source>
</evidence>
<dbReference type="GO" id="GO:0008233">
    <property type="term" value="F:peptidase activity"/>
    <property type="evidence" value="ECO:0007669"/>
    <property type="project" value="UniProtKB-KW"/>
</dbReference>
<dbReference type="GO" id="GO:0006508">
    <property type="term" value="P:proteolysis"/>
    <property type="evidence" value="ECO:0007669"/>
    <property type="project" value="UniProtKB-KW"/>
</dbReference>
<keyword evidence="5" id="KW-0645">Protease</keyword>
<comment type="similarity">
    <text evidence="1">Belongs to the peptidase M16 family.</text>
</comment>
<accession>A0A1M4SZ66</accession>
<dbReference type="GO" id="GO:0046872">
    <property type="term" value="F:metal ion binding"/>
    <property type="evidence" value="ECO:0007669"/>
    <property type="project" value="InterPro"/>
</dbReference>
<evidence type="ECO:0000256" key="2">
    <source>
        <dbReference type="SAM" id="SignalP"/>
    </source>
</evidence>
<feature type="signal peptide" evidence="2">
    <location>
        <begin position="1"/>
        <end position="21"/>
    </location>
</feature>
<feature type="domain" description="Peptidase M16 N-terminal" evidence="3">
    <location>
        <begin position="30"/>
        <end position="165"/>
    </location>
</feature>
<reference evidence="5 6" key="1">
    <citation type="submission" date="2016-11" db="EMBL/GenBank/DDBJ databases">
        <authorList>
            <person name="Jaros S."/>
            <person name="Januszkiewicz K."/>
            <person name="Wedrychowicz H."/>
        </authorList>
    </citation>
    <scope>NUCLEOTIDE SEQUENCE [LARGE SCALE GENOMIC DNA]</scope>
    <source>
        <strain evidence="5 6">DSM 18119</strain>
    </source>
</reference>
<evidence type="ECO:0000256" key="1">
    <source>
        <dbReference type="ARBA" id="ARBA00007261"/>
    </source>
</evidence>
<dbReference type="InterPro" id="IPR007863">
    <property type="entry name" value="Peptidase_M16_C"/>
</dbReference>
<dbReference type="InterPro" id="IPR011765">
    <property type="entry name" value="Pept_M16_N"/>
</dbReference>
<feature type="chain" id="PRO_5012431680" evidence="2">
    <location>
        <begin position="22"/>
        <end position="525"/>
    </location>
</feature>
<dbReference type="OrthoDB" id="9811314at2"/>
<dbReference type="EMBL" id="FQUU01000001">
    <property type="protein sequence ID" value="SHE37460.1"/>
    <property type="molecule type" value="Genomic_DNA"/>
</dbReference>
<sequence length="525" mass="59598">MQLRIKILFLLLAAASTHIFAQELVELKMPKSNKVVIKLMFRNGSIADPAGKEGVTQLLTSLITEGGTKELTKEQITDKIYPWAANYSSHVDKEVSVFTFQVPAVFLSKFYPIIKGLILNPSFAQKDFDRVKSNQQNYVDEVIRTSSDEEFSKKALEDLLFRGTNYQHLTAGNSNSLKDITLDDVKKQYKKYFTRNNLTIGIAGNYTPAFLATLKKDMQALPALQGALPVAGRALMPDGINVEIIAKKNALGSAIFGGFPMNLTRANDDFAAMMVANSWLGEHRKEYSRLYQKLREQRSMNYGDYTYIEWYDNGGANMLPPPGVPRSSNYFSFWIRPVQTAKGLKGQYPELNTINIGHAHYALRMLLKEMDNMIQNGMSQQDFDLTRDFLRSYIKLYIQSPERQLGFLMDSRFYGRKDYISEMDKLLAKLTLSDVNRAMKKYWQTKNMDIVIVTDQSEAEPLAKSLQENAPSPMSYSNNLKSALPASILEEDKVVEQYPMKVNKVTIISSDLPFTGKERLPKKTM</sequence>
<dbReference type="InterPro" id="IPR050361">
    <property type="entry name" value="MPP/UQCRC_Complex"/>
</dbReference>
<organism evidence="5 6">
    <name type="scientific">Flavisolibacter ginsengisoli DSM 18119</name>
    <dbReference type="NCBI Taxonomy" id="1121884"/>
    <lineage>
        <taxon>Bacteria</taxon>
        <taxon>Pseudomonadati</taxon>
        <taxon>Bacteroidota</taxon>
        <taxon>Chitinophagia</taxon>
        <taxon>Chitinophagales</taxon>
        <taxon>Chitinophagaceae</taxon>
        <taxon>Flavisolibacter</taxon>
    </lineage>
</organism>
<dbReference type="Proteomes" id="UP000184048">
    <property type="component" value="Unassembled WGS sequence"/>
</dbReference>
<dbReference type="InterPro" id="IPR011249">
    <property type="entry name" value="Metalloenz_LuxS/M16"/>
</dbReference>
<dbReference type="RefSeq" id="WP_072833439.1">
    <property type="nucleotide sequence ID" value="NZ_FQUU01000001.1"/>
</dbReference>
<dbReference type="PANTHER" id="PTHR11851:SF49">
    <property type="entry name" value="MITOCHONDRIAL-PROCESSING PEPTIDASE SUBUNIT ALPHA"/>
    <property type="match status" value="1"/>
</dbReference>
<dbReference type="PANTHER" id="PTHR11851">
    <property type="entry name" value="METALLOPROTEASE"/>
    <property type="match status" value="1"/>
</dbReference>
<gene>
    <name evidence="5" type="ORF">SAMN02745131_00284</name>
</gene>
<dbReference type="STRING" id="1121884.SAMN02745131_00284"/>
<evidence type="ECO:0000313" key="6">
    <source>
        <dbReference type="Proteomes" id="UP000184048"/>
    </source>
</evidence>
<dbReference type="Pfam" id="PF05193">
    <property type="entry name" value="Peptidase_M16_C"/>
    <property type="match status" value="1"/>
</dbReference>
<proteinExistence type="inferred from homology"/>
<name>A0A1M4SZ66_9BACT</name>
<evidence type="ECO:0000313" key="5">
    <source>
        <dbReference type="EMBL" id="SHE37460.1"/>
    </source>
</evidence>
<evidence type="ECO:0000259" key="4">
    <source>
        <dbReference type="Pfam" id="PF05193"/>
    </source>
</evidence>
<dbReference type="Gene3D" id="3.30.830.10">
    <property type="entry name" value="Metalloenzyme, LuxS/M16 peptidase-like"/>
    <property type="match status" value="2"/>
</dbReference>
<dbReference type="AlphaFoldDB" id="A0A1M4SZ66"/>